<dbReference type="Proteomes" id="UP001448207">
    <property type="component" value="Unassembled WGS sequence"/>
</dbReference>
<dbReference type="EMBL" id="JBCLYO010000003">
    <property type="protein sequence ID" value="KAL0091668.1"/>
    <property type="molecule type" value="Genomic_DNA"/>
</dbReference>
<gene>
    <name evidence="1" type="ORF">J3Q64DRAFT_1808324</name>
</gene>
<keyword evidence="2" id="KW-1185">Reference proteome</keyword>
<evidence type="ECO:0000313" key="1">
    <source>
        <dbReference type="EMBL" id="KAL0091668.1"/>
    </source>
</evidence>
<proteinExistence type="predicted"/>
<reference evidence="1 2" key="1">
    <citation type="submission" date="2024-04" db="EMBL/GenBank/DDBJ databases">
        <title>Symmetric and asymmetric DNA N6-adenine methylation regulates different biological responses in Mucorales.</title>
        <authorList>
            <consortium name="Lawrence Berkeley National Laboratory"/>
            <person name="Lax C."/>
            <person name="Mondo S.J."/>
            <person name="Osorio-Concepcion M."/>
            <person name="Muszewska A."/>
            <person name="Corrochano-Luque M."/>
            <person name="Gutierrez G."/>
            <person name="Riley R."/>
            <person name="Lipzen A."/>
            <person name="Guo J."/>
            <person name="Hundley H."/>
            <person name="Amirebrahimi M."/>
            <person name="Ng V."/>
            <person name="Lorenzo-Gutierrez D."/>
            <person name="Binder U."/>
            <person name="Yang J."/>
            <person name="Song Y."/>
            <person name="Canovas D."/>
            <person name="Navarro E."/>
            <person name="Freitag M."/>
            <person name="Gabaldon T."/>
            <person name="Grigoriev I.V."/>
            <person name="Corrochano L.M."/>
            <person name="Nicolas F.E."/>
            <person name="Garre V."/>
        </authorList>
    </citation>
    <scope>NUCLEOTIDE SEQUENCE [LARGE SCALE GENOMIC DNA]</scope>
    <source>
        <strain evidence="1 2">L51</strain>
    </source>
</reference>
<comment type="caution">
    <text evidence="1">The sequence shown here is derived from an EMBL/GenBank/DDBJ whole genome shotgun (WGS) entry which is preliminary data.</text>
</comment>
<accession>A0ABR3B6G9</accession>
<organism evidence="1 2">
    <name type="scientific">Phycomyces blakesleeanus</name>
    <dbReference type="NCBI Taxonomy" id="4837"/>
    <lineage>
        <taxon>Eukaryota</taxon>
        <taxon>Fungi</taxon>
        <taxon>Fungi incertae sedis</taxon>
        <taxon>Mucoromycota</taxon>
        <taxon>Mucoromycotina</taxon>
        <taxon>Mucoromycetes</taxon>
        <taxon>Mucorales</taxon>
        <taxon>Phycomycetaceae</taxon>
        <taxon>Phycomyces</taxon>
    </lineage>
</organism>
<protein>
    <submittedName>
        <fullName evidence="1">Uncharacterized protein</fullName>
    </submittedName>
</protein>
<evidence type="ECO:0000313" key="2">
    <source>
        <dbReference type="Proteomes" id="UP001448207"/>
    </source>
</evidence>
<sequence length="188" mass="21789">MKIIEIIENILFTAIMREEIVIKLLELDVTIHEYKFTKAIAELVKKLLRVFTFLYRYIDPFLCCIFDKPDTGNICFGEANPAHQGSNHYTICRDLLRVLIFCKDALDTQNITNVMGLHIIDRTMSLYIFVLPSSDLYGMYKLSGIKFPNCLNDSPNLVTRYHPTIINSMCNQFFPIYQSCKSPCLLKQ</sequence>
<name>A0ABR3B6G9_PHYBL</name>